<dbReference type="InterPro" id="IPR012902">
    <property type="entry name" value="N_methyl_site"/>
</dbReference>
<feature type="transmembrane region" description="Helical" evidence="1">
    <location>
        <begin position="12"/>
        <end position="34"/>
    </location>
</feature>
<dbReference type="Proteomes" id="UP000221394">
    <property type="component" value="Unassembled WGS sequence"/>
</dbReference>
<protein>
    <submittedName>
        <fullName evidence="2">Prepilin-type N-terminal cleavage/methylation domain-containing protein</fullName>
    </submittedName>
</protein>
<dbReference type="RefSeq" id="WP_098456922.1">
    <property type="nucleotide sequence ID" value="NZ_PDJH01000001.1"/>
</dbReference>
<organism evidence="2 3">
    <name type="scientific">Flavimobilis soli</name>
    <dbReference type="NCBI Taxonomy" id="442709"/>
    <lineage>
        <taxon>Bacteria</taxon>
        <taxon>Bacillati</taxon>
        <taxon>Actinomycetota</taxon>
        <taxon>Actinomycetes</taxon>
        <taxon>Micrococcales</taxon>
        <taxon>Jonesiaceae</taxon>
        <taxon>Flavimobilis</taxon>
    </lineage>
</organism>
<keyword evidence="1" id="KW-0812">Transmembrane</keyword>
<dbReference type="InterPro" id="IPR045584">
    <property type="entry name" value="Pilin-like"/>
</dbReference>
<dbReference type="Gene3D" id="3.30.700.10">
    <property type="entry name" value="Glycoprotein, Type 4 Pilin"/>
    <property type="match status" value="1"/>
</dbReference>
<keyword evidence="1" id="KW-0472">Membrane</keyword>
<gene>
    <name evidence="2" type="ORF">ATL41_0343</name>
</gene>
<keyword evidence="3" id="KW-1185">Reference proteome</keyword>
<sequence>MRLLRGDGGFSLVELLVVIAIIGVLSAIGIGVFMGQRARAVDASVKSDLRTVATVVSGMLADGVPVEASSFGADVRVTPGNGVAVHVVGDSFCLVGRAVTGTRGTQSWVLDGEGLRDRAVSSCPGSAIVEIT</sequence>
<proteinExistence type="predicted"/>
<dbReference type="NCBIfam" id="TIGR02532">
    <property type="entry name" value="IV_pilin_GFxxxE"/>
    <property type="match status" value="1"/>
</dbReference>
<evidence type="ECO:0000313" key="3">
    <source>
        <dbReference type="Proteomes" id="UP000221394"/>
    </source>
</evidence>
<name>A0A2A9E9L9_9MICO</name>
<accession>A0A2A9E9L9</accession>
<keyword evidence="1" id="KW-1133">Transmembrane helix</keyword>
<evidence type="ECO:0000313" key="2">
    <source>
        <dbReference type="EMBL" id="PFG35648.1"/>
    </source>
</evidence>
<dbReference type="OrthoDB" id="4828881at2"/>
<dbReference type="Pfam" id="PF07963">
    <property type="entry name" value="N_methyl"/>
    <property type="match status" value="1"/>
</dbReference>
<dbReference type="AlphaFoldDB" id="A0A2A9E9L9"/>
<dbReference type="PROSITE" id="PS00409">
    <property type="entry name" value="PROKAR_NTER_METHYL"/>
    <property type="match status" value="1"/>
</dbReference>
<evidence type="ECO:0000256" key="1">
    <source>
        <dbReference type="SAM" id="Phobius"/>
    </source>
</evidence>
<dbReference type="SUPFAM" id="SSF54523">
    <property type="entry name" value="Pili subunits"/>
    <property type="match status" value="1"/>
</dbReference>
<comment type="caution">
    <text evidence="2">The sequence shown here is derived from an EMBL/GenBank/DDBJ whole genome shotgun (WGS) entry which is preliminary data.</text>
</comment>
<reference evidence="2 3" key="1">
    <citation type="submission" date="2017-10" db="EMBL/GenBank/DDBJ databases">
        <title>Sequencing the genomes of 1000 actinobacteria strains.</title>
        <authorList>
            <person name="Klenk H.-P."/>
        </authorList>
    </citation>
    <scope>NUCLEOTIDE SEQUENCE [LARGE SCALE GENOMIC DNA]</scope>
    <source>
        <strain evidence="2 3">DSM 21574</strain>
    </source>
</reference>
<dbReference type="EMBL" id="PDJH01000001">
    <property type="protein sequence ID" value="PFG35648.1"/>
    <property type="molecule type" value="Genomic_DNA"/>
</dbReference>